<dbReference type="Pfam" id="PF00005">
    <property type="entry name" value="ABC_tran"/>
    <property type="match status" value="1"/>
</dbReference>
<keyword evidence="3 5" id="KW-0067">ATP-binding</keyword>
<dbReference type="EMBL" id="CP063213">
    <property type="protein sequence ID" value="QOR45319.1"/>
    <property type="molecule type" value="Genomic_DNA"/>
</dbReference>
<keyword evidence="2" id="KW-0547">Nucleotide-binding</keyword>
<dbReference type="InterPro" id="IPR051782">
    <property type="entry name" value="ABC_Transporter_VariousFunc"/>
</dbReference>
<dbReference type="SMART" id="SM00382">
    <property type="entry name" value="AAA"/>
    <property type="match status" value="1"/>
</dbReference>
<evidence type="ECO:0000313" key="5">
    <source>
        <dbReference type="EMBL" id="QOR45319.1"/>
    </source>
</evidence>
<dbReference type="SUPFAM" id="SSF52540">
    <property type="entry name" value="P-loop containing nucleoside triphosphate hydrolases"/>
    <property type="match status" value="1"/>
</dbReference>
<name>A0A7M1QTK1_9ACTO</name>
<dbReference type="Proteomes" id="UP000595053">
    <property type="component" value="Chromosome"/>
</dbReference>
<dbReference type="PANTHER" id="PTHR42939:SF1">
    <property type="entry name" value="ABC TRANSPORTER ATP-BINDING PROTEIN ALBC-RELATED"/>
    <property type="match status" value="1"/>
</dbReference>
<evidence type="ECO:0000256" key="1">
    <source>
        <dbReference type="ARBA" id="ARBA00022448"/>
    </source>
</evidence>
<keyword evidence="6" id="KW-1185">Reference proteome</keyword>
<dbReference type="Gene3D" id="3.40.50.300">
    <property type="entry name" value="P-loop containing nucleotide triphosphate hydrolases"/>
    <property type="match status" value="1"/>
</dbReference>
<protein>
    <submittedName>
        <fullName evidence="5">ABC transporter ATP-binding protein</fullName>
    </submittedName>
</protein>
<proteinExistence type="predicted"/>
<organism evidence="5 6">
    <name type="scientific">Trueperella pecoris</name>
    <dbReference type="NCBI Taxonomy" id="2733571"/>
    <lineage>
        <taxon>Bacteria</taxon>
        <taxon>Bacillati</taxon>
        <taxon>Actinomycetota</taxon>
        <taxon>Actinomycetes</taxon>
        <taxon>Actinomycetales</taxon>
        <taxon>Actinomycetaceae</taxon>
        <taxon>Trueperella</taxon>
    </lineage>
</organism>
<accession>A0A7M1QTK1</accession>
<dbReference type="GO" id="GO:0005524">
    <property type="term" value="F:ATP binding"/>
    <property type="evidence" value="ECO:0007669"/>
    <property type="project" value="UniProtKB-KW"/>
</dbReference>
<dbReference type="PANTHER" id="PTHR42939">
    <property type="entry name" value="ABC TRANSPORTER ATP-BINDING PROTEIN ALBC-RELATED"/>
    <property type="match status" value="1"/>
</dbReference>
<evidence type="ECO:0000259" key="4">
    <source>
        <dbReference type="PROSITE" id="PS50893"/>
    </source>
</evidence>
<keyword evidence="1" id="KW-0813">Transport</keyword>
<dbReference type="InterPro" id="IPR003593">
    <property type="entry name" value="AAA+_ATPase"/>
</dbReference>
<evidence type="ECO:0000256" key="2">
    <source>
        <dbReference type="ARBA" id="ARBA00022741"/>
    </source>
</evidence>
<dbReference type="PROSITE" id="PS50893">
    <property type="entry name" value="ABC_TRANSPORTER_2"/>
    <property type="match status" value="1"/>
</dbReference>
<dbReference type="InterPro" id="IPR003439">
    <property type="entry name" value="ABC_transporter-like_ATP-bd"/>
</dbReference>
<evidence type="ECO:0000313" key="6">
    <source>
        <dbReference type="Proteomes" id="UP000595053"/>
    </source>
</evidence>
<reference evidence="5 6" key="1">
    <citation type="submission" date="2020-10" db="EMBL/GenBank/DDBJ databases">
        <title>Trueperella pecoris sp. nov. isolated from bovine and porcine specimens.</title>
        <authorList>
            <person name="Schoenecker L."/>
            <person name="Schnydrig P."/>
            <person name="Brodard I."/>
            <person name="Thomann A."/>
            <person name="Hemphill A."/>
            <person name="Rodriguez-Campos S."/>
            <person name="Perreten V."/>
            <person name="Jores J."/>
            <person name="Kittl S."/>
        </authorList>
    </citation>
    <scope>NUCLEOTIDE SEQUENCE [LARGE SCALE GENOMIC DNA]</scope>
    <source>
        <strain evidence="5 6">15A0121</strain>
    </source>
</reference>
<evidence type="ECO:0000256" key="3">
    <source>
        <dbReference type="ARBA" id="ARBA00022840"/>
    </source>
</evidence>
<gene>
    <name evidence="5" type="ORF">INS88_08625</name>
</gene>
<dbReference type="InterPro" id="IPR027417">
    <property type="entry name" value="P-loop_NTPase"/>
</dbReference>
<dbReference type="RefSeq" id="WP_197550937.1">
    <property type="nucleotide sequence ID" value="NZ_CP063213.1"/>
</dbReference>
<sequence length="267" mass="29203">MTNVHPFDVQLNDVGYRYFRHEAVRGVTADIEAGKITGLLGRNGSGKTTLEMLIAGQMRATGEIIVAGERVWENPRVMPNIAFVSDDPAIFKESRLTATIDLWKRARPTFRADIVESLLDAWEIPLKKAPAKLSRGQKSAFFAALGIASRSPLTIFDEVHLGMDAVLRRDFYDVLLQDFIAHPRTIIISSHNVDEIEDLIENVLIMDEGRLVASGSADDVRAQYSSPGRVASLTDVLAAVNKRRTGSEALLALGDTTALGETTASGR</sequence>
<dbReference type="GO" id="GO:0016887">
    <property type="term" value="F:ATP hydrolysis activity"/>
    <property type="evidence" value="ECO:0007669"/>
    <property type="project" value="InterPro"/>
</dbReference>
<feature type="domain" description="ABC transporter" evidence="4">
    <location>
        <begin position="9"/>
        <end position="233"/>
    </location>
</feature>
<dbReference type="AlphaFoldDB" id="A0A7M1QTK1"/>